<dbReference type="OrthoDB" id="528553at2"/>
<evidence type="ECO:0000256" key="1">
    <source>
        <dbReference type="ARBA" id="ARBA00022723"/>
    </source>
</evidence>
<dbReference type="InterPro" id="IPR036648">
    <property type="entry name" value="CN_Hdrase_a/SCN_Hdrase_g_sf"/>
</dbReference>
<dbReference type="InterPro" id="IPR042262">
    <property type="entry name" value="CN_hydtase_beta_C"/>
</dbReference>
<dbReference type="Proteomes" id="UP000245765">
    <property type="component" value="Unassembled WGS sequence"/>
</dbReference>
<accession>A0A317FJC0</accession>
<dbReference type="InterPro" id="IPR004232">
    <property type="entry name" value="CN_Hdrtase_a/SCN_Hdrlase_g"/>
</dbReference>
<keyword evidence="1" id="KW-0479">Metal-binding</keyword>
<dbReference type="Pfam" id="PF02979">
    <property type="entry name" value="NHase_alpha"/>
    <property type="match status" value="1"/>
</dbReference>
<feature type="domain" description="Nitrile hydratase beta subunit-like N-terminal" evidence="4">
    <location>
        <begin position="8"/>
        <end position="71"/>
    </location>
</feature>
<feature type="compositionally biased region" description="Basic and acidic residues" evidence="2">
    <location>
        <begin position="79"/>
        <end position="98"/>
    </location>
</feature>
<evidence type="ECO:0000259" key="3">
    <source>
        <dbReference type="Pfam" id="PF02979"/>
    </source>
</evidence>
<name>A0A317FJC0_9PROT</name>
<dbReference type="GO" id="GO:0003824">
    <property type="term" value="F:catalytic activity"/>
    <property type="evidence" value="ECO:0007669"/>
    <property type="project" value="InterPro"/>
</dbReference>
<gene>
    <name evidence="5" type="ORF">DFH01_07630</name>
</gene>
<evidence type="ECO:0000313" key="5">
    <source>
        <dbReference type="EMBL" id="PWS39100.1"/>
    </source>
</evidence>
<evidence type="ECO:0000259" key="4">
    <source>
        <dbReference type="Pfam" id="PF21006"/>
    </source>
</evidence>
<dbReference type="Pfam" id="PF21006">
    <property type="entry name" value="NHase_beta_N"/>
    <property type="match status" value="1"/>
</dbReference>
<dbReference type="Gene3D" id="3.90.330.10">
    <property type="entry name" value="Nitrile hydratase alpha /Thiocyanate hydrolase gamma"/>
    <property type="match status" value="1"/>
</dbReference>
<reference evidence="6" key="1">
    <citation type="submission" date="2018-05" db="EMBL/GenBank/DDBJ databases">
        <authorList>
            <person name="Du Z."/>
            <person name="Wang X."/>
        </authorList>
    </citation>
    <scope>NUCLEOTIDE SEQUENCE [LARGE SCALE GENOMIC DNA]</scope>
    <source>
        <strain evidence="6">CQN31</strain>
    </source>
</reference>
<dbReference type="Gene3D" id="1.10.472.20">
    <property type="entry name" value="Nitrile hydratase, beta subunit"/>
    <property type="match status" value="1"/>
</dbReference>
<sequence length="299" mass="33235">MLLADRKRRFFTTDESRRVQEALDEETYWSTPYYERWIHAFSSLLVEKGVLPLAVIEAEEARLREAGEDRVEGPAAGAHQHDHDHDHDHDDHDHHPYQEDDDAHVTVLSPLRLRGLAVRNLLVAQGVLSAEEIRAEIERMDSRGTHNGARVVARAWTDPGFAARLAADAGSAVQELGLSGGETVLAALFNRPGLHHLVVCTLCSCYPRSVLGRPPAWYKSRAYRARAVRDPRGVLAEFGTVLPQGTELRVHDSNGELRYLVVPERPAGTESWDEARLQALVTRDSMIGVTPAREPGEAG</sequence>
<organism evidence="5 6">
    <name type="scientific">Falsiroseomonas bella</name>
    <dbReference type="NCBI Taxonomy" id="2184016"/>
    <lineage>
        <taxon>Bacteria</taxon>
        <taxon>Pseudomonadati</taxon>
        <taxon>Pseudomonadota</taxon>
        <taxon>Alphaproteobacteria</taxon>
        <taxon>Acetobacterales</taxon>
        <taxon>Roseomonadaceae</taxon>
        <taxon>Falsiroseomonas</taxon>
    </lineage>
</organism>
<dbReference type="AlphaFoldDB" id="A0A317FJC0"/>
<keyword evidence="6" id="KW-1185">Reference proteome</keyword>
<protein>
    <submittedName>
        <fullName evidence="5">Nitrile hydratase subunit alpha</fullName>
    </submittedName>
</protein>
<comment type="caution">
    <text evidence="5">The sequence shown here is derived from an EMBL/GenBank/DDBJ whole genome shotgun (WGS) entry which is preliminary data.</text>
</comment>
<feature type="region of interest" description="Disordered" evidence="2">
    <location>
        <begin position="65"/>
        <end position="99"/>
    </location>
</feature>
<dbReference type="InterPro" id="IPR049054">
    <property type="entry name" value="CN_hydtase_beta-like_N"/>
</dbReference>
<dbReference type="SUPFAM" id="SSF50090">
    <property type="entry name" value="Electron transport accessory proteins"/>
    <property type="match status" value="1"/>
</dbReference>
<dbReference type="SUPFAM" id="SSF56209">
    <property type="entry name" value="Nitrile hydratase alpha chain"/>
    <property type="match status" value="1"/>
</dbReference>
<evidence type="ECO:0000313" key="6">
    <source>
        <dbReference type="Proteomes" id="UP000245765"/>
    </source>
</evidence>
<dbReference type="GO" id="GO:0046914">
    <property type="term" value="F:transition metal ion binding"/>
    <property type="evidence" value="ECO:0007669"/>
    <property type="project" value="InterPro"/>
</dbReference>
<proteinExistence type="predicted"/>
<dbReference type="EMBL" id="QGNA01000001">
    <property type="protein sequence ID" value="PWS39100.1"/>
    <property type="molecule type" value="Genomic_DNA"/>
</dbReference>
<feature type="domain" description="Nitrile hydratase alpha/Thiocyanate hydrolase gamma" evidence="3">
    <location>
        <begin position="114"/>
        <end position="290"/>
    </location>
</feature>
<evidence type="ECO:0000256" key="2">
    <source>
        <dbReference type="SAM" id="MobiDB-lite"/>
    </source>
</evidence>
<dbReference type="InterPro" id="IPR008990">
    <property type="entry name" value="Elect_transpt_acc-like_dom_sf"/>
</dbReference>